<evidence type="ECO:0000259" key="2">
    <source>
        <dbReference type="Pfam" id="PF01636"/>
    </source>
</evidence>
<organism evidence="3 4">
    <name type="scientific">Hamadaea flava</name>
    <dbReference type="NCBI Taxonomy" id="1742688"/>
    <lineage>
        <taxon>Bacteria</taxon>
        <taxon>Bacillati</taxon>
        <taxon>Actinomycetota</taxon>
        <taxon>Actinomycetes</taxon>
        <taxon>Micromonosporales</taxon>
        <taxon>Micromonosporaceae</taxon>
        <taxon>Hamadaea</taxon>
    </lineage>
</organism>
<dbReference type="PANTHER" id="PTHR21064">
    <property type="entry name" value="AMINOGLYCOSIDE PHOSPHOTRANSFERASE DOMAIN-CONTAINING PROTEIN-RELATED"/>
    <property type="match status" value="1"/>
</dbReference>
<dbReference type="SUPFAM" id="SSF56112">
    <property type="entry name" value="Protein kinase-like (PK-like)"/>
    <property type="match status" value="1"/>
</dbReference>
<evidence type="ECO:0000256" key="1">
    <source>
        <dbReference type="ARBA" id="ARBA00038240"/>
    </source>
</evidence>
<dbReference type="Gene3D" id="3.30.200.20">
    <property type="entry name" value="Phosphorylase Kinase, domain 1"/>
    <property type="match status" value="1"/>
</dbReference>
<accession>A0ABV8M0W6</accession>
<evidence type="ECO:0000313" key="4">
    <source>
        <dbReference type="Proteomes" id="UP001595816"/>
    </source>
</evidence>
<keyword evidence="4" id="KW-1185">Reference proteome</keyword>
<gene>
    <name evidence="3" type="ORF">ACFOZ4_36985</name>
</gene>
<comment type="caution">
    <text evidence="3">The sequence shown here is derived from an EMBL/GenBank/DDBJ whole genome shotgun (WGS) entry which is preliminary data.</text>
</comment>
<comment type="similarity">
    <text evidence="1">Belongs to the pseudomonas-type ThrB family.</text>
</comment>
<dbReference type="InterPro" id="IPR002575">
    <property type="entry name" value="Aminoglycoside_PTrfase"/>
</dbReference>
<evidence type="ECO:0000313" key="3">
    <source>
        <dbReference type="EMBL" id="MFC4136236.1"/>
    </source>
</evidence>
<dbReference type="EMBL" id="JBHSAY010000029">
    <property type="protein sequence ID" value="MFC4136236.1"/>
    <property type="molecule type" value="Genomic_DNA"/>
</dbReference>
<dbReference type="Pfam" id="PF01636">
    <property type="entry name" value="APH"/>
    <property type="match status" value="1"/>
</dbReference>
<sequence>MTDPDLVRELLARWGVPANAAVTRTEHGTNNHTRRVVSGSRCWYLRVSPHRSADQVRAEHRLLAKLAKAGLPFAVPTPVALPDGGTVVDTARGPAVLCESIPGVPPDLSQEPALERFGRAAADLSEALAGIAPQDTPHEWQGGPLEVLPDLSSLARELVTAGLDIDQVRVLRNGADRTLAVWSKIAGRLPNQVVHADLARSNVLVDPDTGPVTGILDFELTGYWIRAIELTVALALSGAADGPGWQHRAAALARGGAWGTRLTPAELAALPDLMLVRAVASTVWRANRWQLGQSSLTEVADRLDVLAETLRWRSAEGGRLGDIVAAAGASG</sequence>
<dbReference type="InterPro" id="IPR050249">
    <property type="entry name" value="Pseudomonas-type_ThrB"/>
</dbReference>
<reference evidence="4" key="1">
    <citation type="journal article" date="2019" name="Int. J. Syst. Evol. Microbiol.">
        <title>The Global Catalogue of Microorganisms (GCM) 10K type strain sequencing project: providing services to taxonomists for standard genome sequencing and annotation.</title>
        <authorList>
            <consortium name="The Broad Institute Genomics Platform"/>
            <consortium name="The Broad Institute Genome Sequencing Center for Infectious Disease"/>
            <person name="Wu L."/>
            <person name="Ma J."/>
        </authorList>
    </citation>
    <scope>NUCLEOTIDE SEQUENCE [LARGE SCALE GENOMIC DNA]</scope>
    <source>
        <strain evidence="4">CGMCC 4.7289</strain>
    </source>
</reference>
<protein>
    <submittedName>
        <fullName evidence="3">Phosphotransferase enzyme family protein</fullName>
    </submittedName>
</protein>
<proteinExistence type="inferred from homology"/>
<dbReference type="Proteomes" id="UP001595816">
    <property type="component" value="Unassembled WGS sequence"/>
</dbReference>
<dbReference type="PANTHER" id="PTHR21064:SF6">
    <property type="entry name" value="AMINOGLYCOSIDE PHOSPHOTRANSFERASE DOMAIN-CONTAINING PROTEIN"/>
    <property type="match status" value="1"/>
</dbReference>
<name>A0ABV8M0W6_9ACTN</name>
<dbReference type="InterPro" id="IPR011009">
    <property type="entry name" value="Kinase-like_dom_sf"/>
</dbReference>
<dbReference type="RefSeq" id="WP_253751274.1">
    <property type="nucleotide sequence ID" value="NZ_JAMZDZ010000001.1"/>
</dbReference>
<dbReference type="Gene3D" id="3.90.1200.10">
    <property type="match status" value="1"/>
</dbReference>
<feature type="domain" description="Aminoglycoside phosphotransferase" evidence="2">
    <location>
        <begin position="23"/>
        <end position="254"/>
    </location>
</feature>